<dbReference type="Proteomes" id="UP001152795">
    <property type="component" value="Unassembled WGS sequence"/>
</dbReference>
<feature type="region of interest" description="Disordered" evidence="1">
    <location>
        <begin position="45"/>
        <end position="87"/>
    </location>
</feature>
<feature type="compositionally biased region" description="Basic and acidic residues" evidence="1">
    <location>
        <begin position="63"/>
        <end position="87"/>
    </location>
</feature>
<organism evidence="2 3">
    <name type="scientific">Paramuricea clavata</name>
    <name type="common">Red gorgonian</name>
    <name type="synonym">Violescent sea-whip</name>
    <dbReference type="NCBI Taxonomy" id="317549"/>
    <lineage>
        <taxon>Eukaryota</taxon>
        <taxon>Metazoa</taxon>
        <taxon>Cnidaria</taxon>
        <taxon>Anthozoa</taxon>
        <taxon>Octocorallia</taxon>
        <taxon>Malacalcyonacea</taxon>
        <taxon>Plexauridae</taxon>
        <taxon>Paramuricea</taxon>
    </lineage>
</organism>
<evidence type="ECO:0000313" key="3">
    <source>
        <dbReference type="Proteomes" id="UP001152795"/>
    </source>
</evidence>
<dbReference type="AlphaFoldDB" id="A0A6S7JRV3"/>
<dbReference type="OrthoDB" id="274765at2759"/>
<reference evidence="2" key="1">
    <citation type="submission" date="2020-04" db="EMBL/GenBank/DDBJ databases">
        <authorList>
            <person name="Alioto T."/>
            <person name="Alioto T."/>
            <person name="Gomez Garrido J."/>
        </authorList>
    </citation>
    <scope>NUCLEOTIDE SEQUENCE</scope>
    <source>
        <strain evidence="2">A484AB</strain>
    </source>
</reference>
<dbReference type="InterPro" id="IPR040807">
    <property type="entry name" value="DUF5522"/>
</dbReference>
<dbReference type="PANTHER" id="PTHR21037:SF2">
    <property type="entry name" value="SIMILAR TO NOVEL PROTEIN"/>
    <property type="match status" value="1"/>
</dbReference>
<feature type="compositionally biased region" description="Polar residues" evidence="1">
    <location>
        <begin position="45"/>
        <end position="62"/>
    </location>
</feature>
<dbReference type="EMBL" id="CACRXK020019556">
    <property type="protein sequence ID" value="CAB4033788.1"/>
    <property type="molecule type" value="Genomic_DNA"/>
</dbReference>
<comment type="caution">
    <text evidence="2">The sequence shown here is derived from an EMBL/GenBank/DDBJ whole genome shotgun (WGS) entry which is preliminary data.</text>
</comment>
<gene>
    <name evidence="2" type="ORF">PACLA_8A026556</name>
</gene>
<accession>A0A6S7JRV3</accession>
<evidence type="ECO:0000313" key="2">
    <source>
        <dbReference type="EMBL" id="CAB4033788.1"/>
    </source>
</evidence>
<sequence>MSLTRAWRNTRQFIRQGYLLKLQHSYIQIFLRWLLLKTRTNMQNNETSKGDTNSSITSTSPKVQERSDKGLDVANKKERRDAGGSSEKIELEIPENFSEMECQIFIAHKNAIEANYDTYADPLTGFDVFTRQALLNRGKCCGNACRHCPYGHINVPEHLRTKTFNSQFYT</sequence>
<protein>
    <submittedName>
        <fullName evidence="2">Uncharacterized protein</fullName>
    </submittedName>
</protein>
<name>A0A6S7JRV3_PARCT</name>
<evidence type="ECO:0000256" key="1">
    <source>
        <dbReference type="SAM" id="MobiDB-lite"/>
    </source>
</evidence>
<dbReference type="PANTHER" id="PTHR21037">
    <property type="entry name" value="39S RIBOSOMAL PROTEIN L14, MITOCHONDRIAL"/>
    <property type="match status" value="1"/>
</dbReference>
<dbReference type="Pfam" id="PF17653">
    <property type="entry name" value="DUF5522"/>
    <property type="match status" value="1"/>
</dbReference>
<keyword evidence="3" id="KW-1185">Reference proteome</keyword>
<proteinExistence type="predicted"/>